<comment type="caution">
    <text evidence="1">The sequence shown here is derived from an EMBL/GenBank/DDBJ whole genome shotgun (WGS) entry which is preliminary data.</text>
</comment>
<dbReference type="EMBL" id="CM042055">
    <property type="protein sequence ID" value="KAI3702472.1"/>
    <property type="molecule type" value="Genomic_DNA"/>
</dbReference>
<evidence type="ECO:0000313" key="1">
    <source>
        <dbReference type="EMBL" id="KAI3702472.1"/>
    </source>
</evidence>
<reference evidence="2" key="1">
    <citation type="journal article" date="2022" name="Mol. Ecol. Resour.">
        <title>The genomes of chicory, endive, great burdock and yacon provide insights into Asteraceae palaeo-polyploidization history and plant inulin production.</title>
        <authorList>
            <person name="Fan W."/>
            <person name="Wang S."/>
            <person name="Wang H."/>
            <person name="Wang A."/>
            <person name="Jiang F."/>
            <person name="Liu H."/>
            <person name="Zhao H."/>
            <person name="Xu D."/>
            <person name="Zhang Y."/>
        </authorList>
    </citation>
    <scope>NUCLEOTIDE SEQUENCE [LARGE SCALE GENOMIC DNA]</scope>
    <source>
        <strain evidence="2">cv. Niubang</strain>
    </source>
</reference>
<sequence length="114" mass="12564">MEEQEIKRTRVSDDGDDDDDEDDDDDDDDDGGDGASFHHDAGGDGAGFYHDVGHLEVWVRLHLESRSTLATWTMVLPDFMYYVTVLKDLSYVTEQCSGAQGSAGFPAWGTVNTV</sequence>
<keyword evidence="2" id="KW-1185">Reference proteome</keyword>
<dbReference type="Proteomes" id="UP001055879">
    <property type="component" value="Linkage Group LG09"/>
</dbReference>
<accession>A0ACB8ZWT7</accession>
<gene>
    <name evidence="1" type="ORF">L6452_28210</name>
</gene>
<protein>
    <submittedName>
        <fullName evidence="1">Uncharacterized protein</fullName>
    </submittedName>
</protein>
<reference evidence="1 2" key="2">
    <citation type="journal article" date="2022" name="Mol. Ecol. Resour.">
        <title>The genomes of chicory, endive, great burdock and yacon provide insights into Asteraceae paleo-polyploidization history and plant inulin production.</title>
        <authorList>
            <person name="Fan W."/>
            <person name="Wang S."/>
            <person name="Wang H."/>
            <person name="Wang A."/>
            <person name="Jiang F."/>
            <person name="Liu H."/>
            <person name="Zhao H."/>
            <person name="Xu D."/>
            <person name="Zhang Y."/>
        </authorList>
    </citation>
    <scope>NUCLEOTIDE SEQUENCE [LARGE SCALE GENOMIC DNA]</scope>
    <source>
        <strain evidence="2">cv. Niubang</strain>
    </source>
</reference>
<name>A0ACB8ZWT7_ARCLA</name>
<proteinExistence type="predicted"/>
<evidence type="ECO:0000313" key="2">
    <source>
        <dbReference type="Proteomes" id="UP001055879"/>
    </source>
</evidence>
<organism evidence="1 2">
    <name type="scientific">Arctium lappa</name>
    <name type="common">Greater burdock</name>
    <name type="synonym">Lappa major</name>
    <dbReference type="NCBI Taxonomy" id="4217"/>
    <lineage>
        <taxon>Eukaryota</taxon>
        <taxon>Viridiplantae</taxon>
        <taxon>Streptophyta</taxon>
        <taxon>Embryophyta</taxon>
        <taxon>Tracheophyta</taxon>
        <taxon>Spermatophyta</taxon>
        <taxon>Magnoliopsida</taxon>
        <taxon>eudicotyledons</taxon>
        <taxon>Gunneridae</taxon>
        <taxon>Pentapetalae</taxon>
        <taxon>asterids</taxon>
        <taxon>campanulids</taxon>
        <taxon>Asterales</taxon>
        <taxon>Asteraceae</taxon>
        <taxon>Carduoideae</taxon>
        <taxon>Cardueae</taxon>
        <taxon>Arctiinae</taxon>
        <taxon>Arctium</taxon>
    </lineage>
</organism>